<feature type="compositionally biased region" description="Basic and acidic residues" evidence="1">
    <location>
        <begin position="165"/>
        <end position="180"/>
    </location>
</feature>
<dbReference type="EMBL" id="JAINDJ010000014">
    <property type="protein sequence ID" value="KAG9438719.1"/>
    <property type="molecule type" value="Genomic_DNA"/>
</dbReference>
<feature type="region of interest" description="Disordered" evidence="1">
    <location>
        <begin position="157"/>
        <end position="185"/>
    </location>
</feature>
<reference evidence="2 3" key="1">
    <citation type="submission" date="2021-07" db="EMBL/GenBank/DDBJ databases">
        <title>The Aristolochia fimbriata genome: insights into angiosperm evolution, floral development and chemical biosynthesis.</title>
        <authorList>
            <person name="Jiao Y."/>
        </authorList>
    </citation>
    <scope>NUCLEOTIDE SEQUENCE [LARGE SCALE GENOMIC DNA]</scope>
    <source>
        <strain evidence="2">IBCAS-2021</strain>
        <tissue evidence="2">Leaf</tissue>
    </source>
</reference>
<comment type="caution">
    <text evidence="2">The sequence shown here is derived from an EMBL/GenBank/DDBJ whole genome shotgun (WGS) entry which is preliminary data.</text>
</comment>
<name>A0AAV7DR51_ARIFI</name>
<organism evidence="2 3">
    <name type="scientific">Aristolochia fimbriata</name>
    <name type="common">White veined hardy Dutchman's pipe vine</name>
    <dbReference type="NCBI Taxonomy" id="158543"/>
    <lineage>
        <taxon>Eukaryota</taxon>
        <taxon>Viridiplantae</taxon>
        <taxon>Streptophyta</taxon>
        <taxon>Embryophyta</taxon>
        <taxon>Tracheophyta</taxon>
        <taxon>Spermatophyta</taxon>
        <taxon>Magnoliopsida</taxon>
        <taxon>Magnoliidae</taxon>
        <taxon>Piperales</taxon>
        <taxon>Aristolochiaceae</taxon>
        <taxon>Aristolochia</taxon>
    </lineage>
</organism>
<proteinExistence type="predicted"/>
<evidence type="ECO:0000256" key="1">
    <source>
        <dbReference type="SAM" id="MobiDB-lite"/>
    </source>
</evidence>
<keyword evidence="3" id="KW-1185">Reference proteome</keyword>
<dbReference type="Proteomes" id="UP000825729">
    <property type="component" value="Unassembled WGS sequence"/>
</dbReference>
<accession>A0AAV7DR51</accession>
<dbReference type="AlphaFoldDB" id="A0AAV7DR51"/>
<gene>
    <name evidence="2" type="ORF">H6P81_021314</name>
</gene>
<evidence type="ECO:0000313" key="3">
    <source>
        <dbReference type="Proteomes" id="UP000825729"/>
    </source>
</evidence>
<evidence type="ECO:0000313" key="2">
    <source>
        <dbReference type="EMBL" id="KAG9438719.1"/>
    </source>
</evidence>
<sequence>MKREEWSLTAVCIKPGRPQLLFNVTSAAFSDQNNGQRRMTGSNSLTAANRLMSCSATTAWLSAPARIAVPLKHGISLSAAGWHWHRRGSKKLRPPTAPAAATAQQQRAAGVMASFKHGIANRGARRQRWLLDGCPRSSRIDTIHGLKRSENTKCEQFGPATCNNPKDERRYRRSEEEGNNERTMSSKEFTAVGCTRQGQQTNCAVASSGNDGRSVNFGTERGRKCPKYSDANSWKLIDRSKRFRKTEKVQEEPKAAYAIAIVRAPDIPAYFPQQRAPALKATTEKRSNLWRRKLSGANVALSPAAVAEMLTSLACSLLAQQQPSGRILNYRLRENKLPQ</sequence>
<protein>
    <submittedName>
        <fullName evidence="2">Uncharacterized protein</fullName>
    </submittedName>
</protein>